<dbReference type="InterPro" id="IPR009057">
    <property type="entry name" value="Homeodomain-like_sf"/>
</dbReference>
<dbReference type="SMART" id="SM00355">
    <property type="entry name" value="ZnF_C2H2"/>
    <property type="match status" value="10"/>
</dbReference>
<feature type="domain" description="C2H2-type" evidence="15">
    <location>
        <begin position="117"/>
        <end position="140"/>
    </location>
</feature>
<dbReference type="SMART" id="SM00389">
    <property type="entry name" value="HOX"/>
    <property type="match status" value="3"/>
</dbReference>
<evidence type="ECO:0000256" key="3">
    <source>
        <dbReference type="ARBA" id="ARBA00022737"/>
    </source>
</evidence>
<dbReference type="Gene3D" id="2.30.42.10">
    <property type="match status" value="2"/>
</dbReference>
<dbReference type="InterPro" id="IPR013087">
    <property type="entry name" value="Znf_C2H2_type"/>
</dbReference>
<keyword evidence="6 10" id="KW-0238">DNA-binding</keyword>
<dbReference type="Gene3D" id="1.10.10.60">
    <property type="entry name" value="Homeodomain-like"/>
    <property type="match status" value="3"/>
</dbReference>
<dbReference type="FunFam" id="1.10.10.60:FF:000080">
    <property type="entry name" value="Zinc finger homeobox protein 2"/>
    <property type="match status" value="1"/>
</dbReference>
<feature type="compositionally biased region" description="Low complexity" evidence="12">
    <location>
        <begin position="733"/>
        <end position="744"/>
    </location>
</feature>
<feature type="domain" description="Homeobox" evidence="13">
    <location>
        <begin position="931"/>
        <end position="991"/>
    </location>
</feature>
<feature type="compositionally biased region" description="Polar residues" evidence="12">
    <location>
        <begin position="1237"/>
        <end position="1249"/>
    </location>
</feature>
<feature type="compositionally biased region" description="Acidic residues" evidence="12">
    <location>
        <begin position="1193"/>
        <end position="1202"/>
    </location>
</feature>
<comment type="subcellular location">
    <subcellularLocation>
        <location evidence="1 10 11">Nucleus</location>
    </subcellularLocation>
</comment>
<feature type="compositionally biased region" description="Basic and acidic residues" evidence="12">
    <location>
        <begin position="574"/>
        <end position="588"/>
    </location>
</feature>
<dbReference type="SMART" id="SM00228">
    <property type="entry name" value="PDZ"/>
    <property type="match status" value="2"/>
</dbReference>
<dbReference type="eggNOG" id="KOG1146">
    <property type="taxonomic scope" value="Eukaryota"/>
</dbReference>
<evidence type="ECO:0000256" key="4">
    <source>
        <dbReference type="ARBA" id="ARBA00022771"/>
    </source>
</evidence>
<evidence type="ECO:0000256" key="5">
    <source>
        <dbReference type="ARBA" id="ARBA00022833"/>
    </source>
</evidence>
<evidence type="ECO:0000256" key="7">
    <source>
        <dbReference type="ARBA" id="ARBA00023155"/>
    </source>
</evidence>
<dbReference type="Gene3D" id="3.30.160.60">
    <property type="entry name" value="Classic Zinc Finger"/>
    <property type="match status" value="2"/>
</dbReference>
<dbReference type="Proteomes" id="UP000095284">
    <property type="component" value="Unplaced"/>
</dbReference>
<dbReference type="Pfam" id="PF00046">
    <property type="entry name" value="Homeodomain"/>
    <property type="match status" value="3"/>
</dbReference>
<feature type="DNA-binding region" description="Homeobox" evidence="10">
    <location>
        <begin position="933"/>
        <end position="992"/>
    </location>
</feature>
<dbReference type="InterPro" id="IPR051968">
    <property type="entry name" value="ZnFinger_Homeobox_TR"/>
</dbReference>
<evidence type="ECO:0000256" key="10">
    <source>
        <dbReference type="PROSITE-ProRule" id="PRU00108"/>
    </source>
</evidence>
<keyword evidence="5" id="KW-0862">Zinc</keyword>
<evidence type="ECO:0000313" key="17">
    <source>
        <dbReference type="WBParaSite" id="BXY_0681100.1"/>
    </source>
</evidence>
<evidence type="ECO:0000256" key="8">
    <source>
        <dbReference type="ARBA" id="ARBA00023242"/>
    </source>
</evidence>
<feature type="DNA-binding region" description="Homeobox" evidence="10">
    <location>
        <begin position="1252"/>
        <end position="1311"/>
    </location>
</feature>
<sequence>MLSQIKMQMRPPEPSTSNAEWTANAERLMSMGEVAFYCKDCDFLTATLEQLQSHEKAGDHSSPSDPRPCPLCTRKPNTPLKSHLLDAHNIADEVAEELMASIPISASGKEIVGLYRHRCAHCPLVFKHGEQLKSHELTHSFRVNHKCPNCTRTFSSVLLLLQHQQDEHSELKCELCSATFGDKQGLDSHLGSVEHLNRTKQFLEDQPNKLQLNEKVMQLLQRSSEDRESPSDKPKPYKCNVCKLNYSQGSTLDIHLRSVGHQNRMNRLNELVKCGEIDASKPVSEQPGGIPQKPIGDLVDNEKALTTFCAENWIPGKYEVVEVVLERDPSLGLGITVAGYVHKKEEISGVFVKSLVPNSSAHLSRQIRVHDLIIEVNGISLEKKRHADSVRTLVKSGQTARLKMIRFAAESPQAICLKMLHEQETAQQVEDIQSDLIDYKTFWQNRLGADYEVVVVDLKPDKHTEEDAGLGLSLEGTVDIVDGTHLCPHHYIESLRKDGPAAKIGILKAGDELLQADASDMNSTENPVNFMNILNMAQFMQLAQNPSTSATDSGLDLSENNGIDLSSILNGQDSKSEEKPKPRKLGQDFRRSLEGYGFELVSQFVDDLKKEKIDFIPDNEILELRQQFDDINKNSVPIDGIQQFAENLKKAVDEVSDDVLIENEDEDGPPEPKRARSDNSKASGQKLPEAKSEFKTELMSQMMNLPFMNNNPFVNMSPDMFQAAFASMLGTQAAPDSPSPNSASQKRARTRITDDQLKILRQYFDINNSPTELQIKEMSNKTGLPEKVIKHWFRNTLFKERQRDKNSPYNFNVQPMMRIDLDTYEKTGEAKIINLKDEEDQKPDEKSDSGSKTPEEQTNLAQDVLANLTQAAAAFNQIPNYAALAGQNPFASFLEQESSQMNQNPLAQLMNGFNSVIPMVSQQSKSSGNSTGRRANRTRFTDFQLRTLQEFFDRQAYPKDDDLEMLSKKLSLSPRVIVVWFQNARQKARKIYENQPNQDNTDRFIRTPGCNFQCKRCQLVFQRYYELIQHQQRVCYANDTDAQNTDNKSVEENMTEEERQKPVSSSQTDEDKRKDSHDNNNTPQDLLKLITGAADSEALMKMFANQAQHKKFSKRCPFCANLFTSKDSMSNHIAHQHSDNPLATTVNVDNLPEADESLSTTEGLLGTISALTGGSPLDLRQKDPRKSSSPFDDLNDNQEADEFSSNGSFDFRALSASPHALLSAFGSPLGSAMGSGMQRSPANGSSASQGGPKRYRTHLTPLQVYVMKSLFTDYKTPSMSECEVLGREIGLHKRVVQVWFQNARAKQRKCGMGAITEEGLCSTHPTGCVECGIDFNGRLTIQDHIFSSQHIGKVKEKGAELRGNEEPIERPKSMKREGEDGGPSEDVALNPLLYTLMDPNMLGTPIQCLQIPEKVMTQIAADLAKGNSSTVFTQDGLELPNLALKVCDEDFKCGTIVESEVGWACPQCSQVFQQEMWLKNHQKLICQGCDGVFRLIQQHYECIPCGQKFGTQDDYRSHCDQSSHKAKRQVFQSPSTCSTSSV</sequence>
<dbReference type="InterPro" id="IPR036236">
    <property type="entry name" value="Znf_C2H2_sf"/>
</dbReference>
<dbReference type="PROSITE" id="PS50071">
    <property type="entry name" value="HOMEOBOX_2"/>
    <property type="match status" value="3"/>
</dbReference>
<feature type="region of interest" description="Disordered" evidence="12">
    <location>
        <begin position="1169"/>
        <end position="1203"/>
    </location>
</feature>
<dbReference type="InterPro" id="IPR001478">
    <property type="entry name" value="PDZ"/>
</dbReference>
<dbReference type="FunFam" id="1.10.10.60:FF:000064">
    <property type="entry name" value="Zinc finger homeobox protein 4"/>
    <property type="match status" value="1"/>
</dbReference>
<organism evidence="16 17">
    <name type="scientific">Bursaphelenchus xylophilus</name>
    <name type="common">Pinewood nematode worm</name>
    <name type="synonym">Aphelenchoides xylophilus</name>
    <dbReference type="NCBI Taxonomy" id="6326"/>
    <lineage>
        <taxon>Eukaryota</taxon>
        <taxon>Metazoa</taxon>
        <taxon>Ecdysozoa</taxon>
        <taxon>Nematoda</taxon>
        <taxon>Chromadorea</taxon>
        <taxon>Rhabditida</taxon>
        <taxon>Tylenchina</taxon>
        <taxon>Tylenchomorpha</taxon>
        <taxon>Aphelenchoidea</taxon>
        <taxon>Aphelenchoididae</taxon>
        <taxon>Bursaphelenchus</taxon>
    </lineage>
</organism>
<reference evidence="17" key="1">
    <citation type="submission" date="2016-11" db="UniProtKB">
        <authorList>
            <consortium name="WormBaseParasite"/>
        </authorList>
    </citation>
    <scope>IDENTIFICATION</scope>
</reference>
<dbReference type="GO" id="GO:0005634">
    <property type="term" value="C:nucleus"/>
    <property type="evidence" value="ECO:0007669"/>
    <property type="project" value="UniProtKB-SubCell"/>
</dbReference>
<dbReference type="Pfam" id="PF00595">
    <property type="entry name" value="PDZ"/>
    <property type="match status" value="1"/>
</dbReference>
<feature type="region of interest" description="Disordered" evidence="12">
    <location>
        <begin position="1356"/>
        <end position="1385"/>
    </location>
</feature>
<feature type="region of interest" description="Disordered" evidence="12">
    <location>
        <begin position="832"/>
        <end position="857"/>
    </location>
</feature>
<feature type="domain" description="Homeobox" evidence="13">
    <location>
        <begin position="743"/>
        <end position="803"/>
    </location>
</feature>
<feature type="region of interest" description="Disordered" evidence="12">
    <location>
        <begin position="54"/>
        <end position="73"/>
    </location>
</feature>
<dbReference type="PROSITE" id="PS50157">
    <property type="entry name" value="ZINC_FINGER_C2H2_2"/>
    <property type="match status" value="4"/>
</dbReference>
<dbReference type="SUPFAM" id="SSF50156">
    <property type="entry name" value="PDZ domain-like"/>
    <property type="match status" value="2"/>
</dbReference>
<accession>A0A1I7S1D6</accession>
<name>A0A1I7S1D6_BURXY</name>
<feature type="compositionally biased region" description="Basic and acidic residues" evidence="12">
    <location>
        <begin position="1048"/>
        <end position="1061"/>
    </location>
</feature>
<keyword evidence="3" id="KW-0677">Repeat</keyword>
<evidence type="ECO:0000256" key="6">
    <source>
        <dbReference type="ARBA" id="ARBA00023125"/>
    </source>
</evidence>
<dbReference type="GO" id="GO:0000981">
    <property type="term" value="F:DNA-binding transcription factor activity, RNA polymerase II-specific"/>
    <property type="evidence" value="ECO:0007669"/>
    <property type="project" value="InterPro"/>
</dbReference>
<keyword evidence="2" id="KW-0479">Metal-binding</keyword>
<feature type="compositionally biased region" description="Basic and acidic residues" evidence="12">
    <location>
        <begin position="843"/>
        <end position="855"/>
    </location>
</feature>
<keyword evidence="4 9" id="KW-0863">Zinc-finger</keyword>
<feature type="domain" description="C2H2-type" evidence="15">
    <location>
        <begin position="145"/>
        <end position="173"/>
    </location>
</feature>
<feature type="compositionally biased region" description="Basic and acidic residues" evidence="12">
    <location>
        <begin position="670"/>
        <end position="679"/>
    </location>
</feature>
<feature type="domain" description="C2H2-type" evidence="15">
    <location>
        <begin position="1500"/>
        <end position="1529"/>
    </location>
</feature>
<evidence type="ECO:0000256" key="12">
    <source>
        <dbReference type="SAM" id="MobiDB-lite"/>
    </source>
</evidence>
<evidence type="ECO:0000313" key="16">
    <source>
        <dbReference type="Proteomes" id="UP000095284"/>
    </source>
</evidence>
<feature type="region of interest" description="Disordered" evidence="12">
    <location>
        <begin position="1043"/>
        <end position="1085"/>
    </location>
</feature>
<feature type="compositionally biased region" description="Basic and acidic residues" evidence="12">
    <location>
        <begin position="1356"/>
        <end position="1379"/>
    </location>
</feature>
<feature type="region of interest" description="Disordered" evidence="12">
    <location>
        <begin position="1232"/>
        <end position="1254"/>
    </location>
</feature>
<evidence type="ECO:0000259" key="15">
    <source>
        <dbReference type="PROSITE" id="PS50157"/>
    </source>
</evidence>
<keyword evidence="8 10" id="KW-0539">Nucleus</keyword>
<feature type="compositionally biased region" description="Basic and acidic residues" evidence="12">
    <location>
        <begin position="1069"/>
        <end position="1078"/>
    </location>
</feature>
<proteinExistence type="predicted"/>
<dbReference type="WBParaSite" id="BXY_0681100.1">
    <property type="protein sequence ID" value="BXY_0681100.1"/>
    <property type="gene ID" value="BXY_0681100"/>
</dbReference>
<dbReference type="InterPro" id="IPR036034">
    <property type="entry name" value="PDZ_sf"/>
</dbReference>
<dbReference type="InterPro" id="IPR017970">
    <property type="entry name" value="Homeobox_CS"/>
</dbReference>
<evidence type="ECO:0000256" key="9">
    <source>
        <dbReference type="PROSITE-ProRule" id="PRU00042"/>
    </source>
</evidence>
<keyword evidence="7 10" id="KW-0371">Homeobox</keyword>
<dbReference type="PROSITE" id="PS00027">
    <property type="entry name" value="HOMEOBOX_1"/>
    <property type="match status" value="1"/>
</dbReference>
<feature type="domain" description="Homeobox" evidence="13">
    <location>
        <begin position="1250"/>
        <end position="1310"/>
    </location>
</feature>
<feature type="DNA-binding region" description="Homeobox" evidence="10">
    <location>
        <begin position="745"/>
        <end position="804"/>
    </location>
</feature>
<evidence type="ECO:0000256" key="1">
    <source>
        <dbReference type="ARBA" id="ARBA00004123"/>
    </source>
</evidence>
<protein>
    <submittedName>
        <fullName evidence="17">Zinc finger protein</fullName>
    </submittedName>
</protein>
<dbReference type="PROSITE" id="PS00028">
    <property type="entry name" value="ZINC_FINGER_C2H2_1"/>
    <property type="match status" value="7"/>
</dbReference>
<dbReference type="GO" id="GO:0008270">
    <property type="term" value="F:zinc ion binding"/>
    <property type="evidence" value="ECO:0007669"/>
    <property type="project" value="UniProtKB-KW"/>
</dbReference>
<evidence type="ECO:0000256" key="11">
    <source>
        <dbReference type="RuleBase" id="RU000682"/>
    </source>
</evidence>
<feature type="domain" description="PDZ" evidence="14">
    <location>
        <begin position="322"/>
        <end position="408"/>
    </location>
</feature>
<dbReference type="PROSITE" id="PS50106">
    <property type="entry name" value="PDZ"/>
    <property type="match status" value="2"/>
</dbReference>
<feature type="domain" description="PDZ" evidence="14">
    <location>
        <begin position="455"/>
        <end position="523"/>
    </location>
</feature>
<evidence type="ECO:0000256" key="2">
    <source>
        <dbReference type="ARBA" id="ARBA00022723"/>
    </source>
</evidence>
<dbReference type="InterPro" id="IPR001356">
    <property type="entry name" value="HD"/>
</dbReference>
<feature type="region of interest" description="Disordered" evidence="12">
    <location>
        <begin position="661"/>
        <end position="690"/>
    </location>
</feature>
<dbReference type="SUPFAM" id="SSF46689">
    <property type="entry name" value="Homeodomain-like"/>
    <property type="match status" value="3"/>
</dbReference>
<dbReference type="SUPFAM" id="SSF57667">
    <property type="entry name" value="beta-beta-alpha zinc fingers"/>
    <property type="match status" value="2"/>
</dbReference>
<evidence type="ECO:0000259" key="14">
    <source>
        <dbReference type="PROSITE" id="PS50106"/>
    </source>
</evidence>
<feature type="region of interest" description="Disordered" evidence="12">
    <location>
        <begin position="731"/>
        <end position="750"/>
    </location>
</feature>
<feature type="region of interest" description="Disordered" evidence="12">
    <location>
        <begin position="566"/>
        <end position="588"/>
    </location>
</feature>
<dbReference type="CDD" id="cd00086">
    <property type="entry name" value="homeodomain"/>
    <property type="match status" value="3"/>
</dbReference>
<feature type="domain" description="C2H2-type" evidence="15">
    <location>
        <begin position="237"/>
        <end position="266"/>
    </location>
</feature>
<dbReference type="PANTHER" id="PTHR45891:SF3">
    <property type="entry name" value="ZINC FINGER PROTEIN 2"/>
    <property type="match status" value="1"/>
</dbReference>
<dbReference type="PANTHER" id="PTHR45891">
    <property type="entry name" value="ZINC FINGER HOMEOBOX PROTEIN"/>
    <property type="match status" value="1"/>
</dbReference>
<evidence type="ECO:0000259" key="13">
    <source>
        <dbReference type="PROSITE" id="PS50071"/>
    </source>
</evidence>
<dbReference type="GO" id="GO:0000978">
    <property type="term" value="F:RNA polymerase II cis-regulatory region sequence-specific DNA binding"/>
    <property type="evidence" value="ECO:0007669"/>
    <property type="project" value="TreeGrafter"/>
</dbReference>